<dbReference type="Proteomes" id="UP000230959">
    <property type="component" value="Unassembled WGS sequence"/>
</dbReference>
<feature type="domain" description="Cupin type-2" evidence="1">
    <location>
        <begin position="44"/>
        <end position="107"/>
    </location>
</feature>
<dbReference type="SUPFAM" id="SSF51182">
    <property type="entry name" value="RmlC-like cupins"/>
    <property type="match status" value="1"/>
</dbReference>
<dbReference type="Gene3D" id="2.60.120.10">
    <property type="entry name" value="Jelly Rolls"/>
    <property type="match status" value="1"/>
</dbReference>
<dbReference type="InterPro" id="IPR011051">
    <property type="entry name" value="RmlC_Cupin_sf"/>
</dbReference>
<name>A0A2M8LAI5_9BACT</name>
<accession>A0A2M8LAI5</accession>
<dbReference type="PANTHER" id="PTHR37694">
    <property type="entry name" value="SLR8022 PROTEIN"/>
    <property type="match status" value="1"/>
</dbReference>
<dbReference type="CDD" id="cd02230">
    <property type="entry name" value="cupin_HP0902-like"/>
    <property type="match status" value="1"/>
</dbReference>
<comment type="caution">
    <text evidence="2">The sequence shown here is derived from an EMBL/GenBank/DDBJ whole genome shotgun (WGS) entry which is preliminary data.</text>
</comment>
<reference evidence="3" key="1">
    <citation type="submission" date="2017-09" db="EMBL/GenBank/DDBJ databases">
        <title>Depth-based differentiation of microbial function through sediment-hosted aquifers and enrichment of novel symbionts in the deep terrestrial subsurface.</title>
        <authorList>
            <person name="Probst A.J."/>
            <person name="Ladd B."/>
            <person name="Jarett J.K."/>
            <person name="Geller-Mcgrath D.E."/>
            <person name="Sieber C.M.K."/>
            <person name="Emerson J.B."/>
            <person name="Anantharaman K."/>
            <person name="Thomas B.C."/>
            <person name="Malmstrom R."/>
            <person name="Stieglmeier M."/>
            <person name="Klingl A."/>
            <person name="Woyke T."/>
            <person name="Ryan C.M."/>
            <person name="Banfield J.F."/>
        </authorList>
    </citation>
    <scope>NUCLEOTIDE SEQUENCE [LARGE SCALE GENOMIC DNA]</scope>
</reference>
<sequence>MENIQNNFTGKNINLENLVNYQDGSVVSREILKLPTGTLTVFAFGAGQGLSEHTAPFDATIYILDGESEVKIAGETFNVTKGEMIIMPAGKPHSVKAAQKFKMLLIMIRS</sequence>
<proteinExistence type="predicted"/>
<dbReference type="InterPro" id="IPR014710">
    <property type="entry name" value="RmlC-like_jellyroll"/>
</dbReference>
<evidence type="ECO:0000259" key="1">
    <source>
        <dbReference type="Pfam" id="PF07883"/>
    </source>
</evidence>
<dbReference type="PANTHER" id="PTHR37694:SF1">
    <property type="entry name" value="SLR8022 PROTEIN"/>
    <property type="match status" value="1"/>
</dbReference>
<dbReference type="EMBL" id="PFER01000025">
    <property type="protein sequence ID" value="PJE73632.1"/>
    <property type="molecule type" value="Genomic_DNA"/>
</dbReference>
<evidence type="ECO:0000313" key="3">
    <source>
        <dbReference type="Proteomes" id="UP000230959"/>
    </source>
</evidence>
<protein>
    <submittedName>
        <fullName evidence="2">Cupin domain-containing protein</fullName>
    </submittedName>
</protein>
<dbReference type="Pfam" id="PF07883">
    <property type="entry name" value="Cupin_2"/>
    <property type="match status" value="1"/>
</dbReference>
<evidence type="ECO:0000313" key="2">
    <source>
        <dbReference type="EMBL" id="PJE73632.1"/>
    </source>
</evidence>
<gene>
    <name evidence="2" type="ORF">COV02_01670</name>
</gene>
<dbReference type="InterPro" id="IPR013096">
    <property type="entry name" value="Cupin_2"/>
</dbReference>
<organism evidence="2 3">
    <name type="scientific">Candidatus Terrybacteria bacterium CG10_big_fil_rev_8_21_14_0_10_41_10</name>
    <dbReference type="NCBI Taxonomy" id="1975026"/>
    <lineage>
        <taxon>Bacteria</taxon>
        <taxon>Candidatus Terryibacteriota</taxon>
    </lineage>
</organism>
<dbReference type="AlphaFoldDB" id="A0A2M8LAI5"/>